<dbReference type="Gene3D" id="3.40.50.450">
    <property type="match status" value="1"/>
</dbReference>
<accession>A0A8J3JRZ8</accession>
<dbReference type="AlphaFoldDB" id="A0A8J3JRZ8"/>
<dbReference type="PANTHER" id="PTHR43022">
    <property type="entry name" value="PROTEIN SMF"/>
    <property type="match status" value="1"/>
</dbReference>
<keyword evidence="5" id="KW-1185">Reference proteome</keyword>
<evidence type="ECO:0000259" key="3">
    <source>
        <dbReference type="Pfam" id="PF02481"/>
    </source>
</evidence>
<reference evidence="4 5" key="1">
    <citation type="submission" date="2021-01" db="EMBL/GenBank/DDBJ databases">
        <title>Whole genome shotgun sequence of Catellatospora bangladeshensis NBRC 107357.</title>
        <authorList>
            <person name="Komaki H."/>
            <person name="Tamura T."/>
        </authorList>
    </citation>
    <scope>NUCLEOTIDE SEQUENCE [LARGE SCALE GENOMIC DNA]</scope>
    <source>
        <strain evidence="4 5">NBRC 107357</strain>
    </source>
</reference>
<comment type="caution">
    <text evidence="4">The sequence shown here is derived from an EMBL/GenBank/DDBJ whole genome shotgun (WGS) entry which is preliminary data.</text>
</comment>
<dbReference type="GO" id="GO:0009294">
    <property type="term" value="P:DNA-mediated transformation"/>
    <property type="evidence" value="ECO:0007669"/>
    <property type="project" value="InterPro"/>
</dbReference>
<dbReference type="PANTHER" id="PTHR43022:SF1">
    <property type="entry name" value="PROTEIN SMF"/>
    <property type="match status" value="1"/>
</dbReference>
<dbReference type="InterPro" id="IPR003488">
    <property type="entry name" value="DprA"/>
</dbReference>
<dbReference type="EMBL" id="BONF01000031">
    <property type="protein sequence ID" value="GIF83853.1"/>
    <property type="molecule type" value="Genomic_DNA"/>
</dbReference>
<evidence type="ECO:0000256" key="1">
    <source>
        <dbReference type="ARBA" id="ARBA00006525"/>
    </source>
</evidence>
<feature type="region of interest" description="Disordered" evidence="2">
    <location>
        <begin position="1"/>
        <end position="27"/>
    </location>
</feature>
<name>A0A8J3JRZ8_9ACTN</name>
<sequence length="414" mass="43650">MTHPEPAAVHAARPADPEPAAPDGVDTRTVRDARIVLGCLLEPGSAALHRLVTAHGPVEALDRLASGLESGPLAEAAALRLQGRPAVELAERLWERAARLGVRVITPESAEWPAQLADLRHISRDTSSTIDRDTFPPQSIWLRGPHPLGEVAGRSVALVGARANTVYGAHAAAELGYGLADRGWTVLSGGAYGIDAVAHRAALAAGGLTVAVLACGVDRPYPLSNSALFEQIAEEGLLISEWPPGTAPFKMRFLVRNRVIAALARGTVLVEAGARSGARQTLRRARELGRAAMAVPGPITSEMSVGCHEELRRGPDEPVRLVATVDQVLEEVGGIGDLAPVPRGAQQPLDALDPVERQLVDAVPRRGAAHAPEIAAEAGVSLRDALARLPSLALRGHLREHSGAYSRPRPARRP</sequence>
<gene>
    <name evidence="4" type="primary">dprA</name>
    <name evidence="4" type="ORF">Cba03nite_52020</name>
</gene>
<dbReference type="InterPro" id="IPR057666">
    <property type="entry name" value="DrpA_SLOG"/>
</dbReference>
<dbReference type="SUPFAM" id="SSF102405">
    <property type="entry name" value="MCP/YpsA-like"/>
    <property type="match status" value="1"/>
</dbReference>
<evidence type="ECO:0000256" key="2">
    <source>
        <dbReference type="SAM" id="MobiDB-lite"/>
    </source>
</evidence>
<evidence type="ECO:0000313" key="4">
    <source>
        <dbReference type="EMBL" id="GIF83853.1"/>
    </source>
</evidence>
<dbReference type="Proteomes" id="UP000601223">
    <property type="component" value="Unassembled WGS sequence"/>
</dbReference>
<dbReference type="Pfam" id="PF02481">
    <property type="entry name" value="DNA_processg_A"/>
    <property type="match status" value="1"/>
</dbReference>
<comment type="similarity">
    <text evidence="1">Belongs to the DprA/Smf family.</text>
</comment>
<dbReference type="NCBIfam" id="TIGR00732">
    <property type="entry name" value="dprA"/>
    <property type="match status" value="1"/>
</dbReference>
<protein>
    <submittedName>
        <fullName evidence="4">Putative DNA processing protein DprA</fullName>
    </submittedName>
</protein>
<dbReference type="RefSeq" id="WP_203751213.1">
    <property type="nucleotide sequence ID" value="NZ_BONF01000031.1"/>
</dbReference>
<organism evidence="4 5">
    <name type="scientific">Catellatospora bangladeshensis</name>
    <dbReference type="NCBI Taxonomy" id="310355"/>
    <lineage>
        <taxon>Bacteria</taxon>
        <taxon>Bacillati</taxon>
        <taxon>Actinomycetota</taxon>
        <taxon>Actinomycetes</taxon>
        <taxon>Micromonosporales</taxon>
        <taxon>Micromonosporaceae</taxon>
        <taxon>Catellatospora</taxon>
    </lineage>
</organism>
<evidence type="ECO:0000313" key="5">
    <source>
        <dbReference type="Proteomes" id="UP000601223"/>
    </source>
</evidence>
<proteinExistence type="inferred from homology"/>
<feature type="domain" description="Smf/DprA SLOG" evidence="3">
    <location>
        <begin position="104"/>
        <end position="331"/>
    </location>
</feature>